<evidence type="ECO:0000313" key="3">
    <source>
        <dbReference type="Proteomes" id="UP000242367"/>
    </source>
</evidence>
<dbReference type="InterPro" id="IPR036894">
    <property type="entry name" value="YbaB-like_sf"/>
</dbReference>
<dbReference type="SUPFAM" id="SSF82607">
    <property type="entry name" value="YbaB-like"/>
    <property type="match status" value="1"/>
</dbReference>
<evidence type="ECO:0000313" key="2">
    <source>
        <dbReference type="EMBL" id="POM26742.1"/>
    </source>
</evidence>
<proteinExistence type="predicted"/>
<dbReference type="EMBL" id="MTBP01000001">
    <property type="protein sequence ID" value="POM26742.1"/>
    <property type="molecule type" value="Genomic_DNA"/>
</dbReference>
<dbReference type="Gene3D" id="3.30.1310.10">
    <property type="entry name" value="Nucleoid-associated protein YbaB-like domain"/>
    <property type="match status" value="1"/>
</dbReference>
<dbReference type="Proteomes" id="UP000242367">
    <property type="component" value="Unassembled WGS sequence"/>
</dbReference>
<organism evidence="2 3">
    <name type="scientific">Actinomadura rubteroloni</name>
    <dbReference type="NCBI Taxonomy" id="1926885"/>
    <lineage>
        <taxon>Bacteria</taxon>
        <taxon>Bacillati</taxon>
        <taxon>Actinomycetota</taxon>
        <taxon>Actinomycetes</taxon>
        <taxon>Streptosporangiales</taxon>
        <taxon>Thermomonosporaceae</taxon>
        <taxon>Actinomadura</taxon>
    </lineage>
</organism>
<dbReference type="Pfam" id="PF02575">
    <property type="entry name" value="YbaB_DNA_bd"/>
    <property type="match status" value="1"/>
</dbReference>
<protein>
    <submittedName>
        <fullName evidence="2">Nucleoid-associated protein YbaB</fullName>
    </submittedName>
</protein>
<comment type="caution">
    <text evidence="2">The sequence shown here is derived from an EMBL/GenBank/DDBJ whole genome shotgun (WGS) entry which is preliminary data.</text>
</comment>
<dbReference type="InterPro" id="IPR004401">
    <property type="entry name" value="YbaB/EbfC"/>
</dbReference>
<reference evidence="2 3" key="1">
    <citation type="journal article" date="2017" name="Chemistry">
        <title>Isolation, Biosynthesis and Chemical Modifications of Rubterolones A-F: Rare Tropolone Alkaloids from Actinomadura sp. 5-2.</title>
        <authorList>
            <person name="Guo H."/>
            <person name="Benndorf R."/>
            <person name="Leichnitz D."/>
            <person name="Klassen J.L."/>
            <person name="Vollmers J."/>
            <person name="Gorls H."/>
            <person name="Steinacker M."/>
            <person name="Weigel C."/>
            <person name="Dahse H.M."/>
            <person name="Kaster A.K."/>
            <person name="de Beer Z.W."/>
            <person name="Poulsen M."/>
            <person name="Beemelmanns C."/>
        </authorList>
    </citation>
    <scope>NUCLEOTIDE SEQUENCE [LARGE SCALE GENOMIC DNA]</scope>
    <source>
        <strain evidence="2 3">5-2</strain>
    </source>
</reference>
<gene>
    <name evidence="2" type="primary">ybaB_1</name>
    <name evidence="2" type="ORF">BTM25_11480</name>
</gene>
<keyword evidence="3" id="KW-1185">Reference proteome</keyword>
<dbReference type="AlphaFoldDB" id="A0A2P4UNY4"/>
<dbReference type="GO" id="GO:0003677">
    <property type="term" value="F:DNA binding"/>
    <property type="evidence" value="ECO:0007669"/>
    <property type="project" value="InterPro"/>
</dbReference>
<sequence length="134" mass="14006">MSYELATDDLDKLLGDAAGAAASLRPSTEPEAGARAEGHDPDGLIRVVVSAGGLVESVEIGPRALRLGSQEVADRAVAAINDALDRLAADAAEHPSPSAEAVAELTAKLEQTRNMSLQQLRAYTRSLQDLMNSL</sequence>
<feature type="region of interest" description="Disordered" evidence="1">
    <location>
        <begin position="20"/>
        <end position="40"/>
    </location>
</feature>
<dbReference type="RefSeq" id="WP_103561663.1">
    <property type="nucleotide sequence ID" value="NZ_MTBP01000001.1"/>
</dbReference>
<accession>A0A2P4UNY4</accession>
<name>A0A2P4UNY4_9ACTN</name>
<evidence type="ECO:0000256" key="1">
    <source>
        <dbReference type="SAM" id="MobiDB-lite"/>
    </source>
</evidence>